<evidence type="ECO:0000313" key="1">
    <source>
        <dbReference type="EMBL" id="BCS29922.1"/>
    </source>
</evidence>
<dbReference type="GeneID" id="64979919"/>
<reference evidence="1" key="2">
    <citation type="submission" date="2021-02" db="EMBL/GenBank/DDBJ databases">
        <title>Aspergillus puulaauensis MK2 genome sequence.</title>
        <authorList>
            <person name="Futagami T."/>
            <person name="Mori K."/>
            <person name="Kadooka C."/>
            <person name="Tanaka T."/>
        </authorList>
    </citation>
    <scope>NUCLEOTIDE SEQUENCE</scope>
    <source>
        <strain evidence="1">MK2</strain>
    </source>
</reference>
<evidence type="ECO:0000313" key="2">
    <source>
        <dbReference type="Proteomes" id="UP000654913"/>
    </source>
</evidence>
<dbReference type="RefSeq" id="XP_041562108.1">
    <property type="nucleotide sequence ID" value="XM_041696482.1"/>
</dbReference>
<dbReference type="EMBL" id="AP024450">
    <property type="protein sequence ID" value="BCS29922.1"/>
    <property type="molecule type" value="Genomic_DNA"/>
</dbReference>
<protein>
    <submittedName>
        <fullName evidence="1">Uncharacterized protein</fullName>
    </submittedName>
</protein>
<organism evidence="1 2">
    <name type="scientific">Aspergillus puulaauensis</name>
    <dbReference type="NCBI Taxonomy" id="1220207"/>
    <lineage>
        <taxon>Eukaryota</taxon>
        <taxon>Fungi</taxon>
        <taxon>Dikarya</taxon>
        <taxon>Ascomycota</taxon>
        <taxon>Pezizomycotina</taxon>
        <taxon>Eurotiomycetes</taxon>
        <taxon>Eurotiomycetidae</taxon>
        <taxon>Eurotiales</taxon>
        <taxon>Aspergillaceae</taxon>
        <taxon>Aspergillus</taxon>
    </lineage>
</organism>
<dbReference type="Proteomes" id="UP000654913">
    <property type="component" value="Chromosome 8"/>
</dbReference>
<accession>A0A7R8AT77</accession>
<name>A0A7R8AT77_9EURO</name>
<keyword evidence="2" id="KW-1185">Reference proteome</keyword>
<sequence>MPSVQNPLLRTSYSFQLLKVRLEPVLPHVSENLPFTSCIRYYVIPRIGIATTQPQAFGLVAPFSINYFVFPHWRPTDFHSCKPHIVSPTFISALISGTEL</sequence>
<gene>
    <name evidence="1" type="ORF">APUU_80225A</name>
</gene>
<proteinExistence type="predicted"/>
<reference evidence="1" key="1">
    <citation type="submission" date="2021-01" db="EMBL/GenBank/DDBJ databases">
        <authorList>
            <consortium name="Aspergillus puulaauensis MK2 genome sequencing consortium"/>
            <person name="Kazuki M."/>
            <person name="Futagami T."/>
        </authorList>
    </citation>
    <scope>NUCLEOTIDE SEQUENCE</scope>
    <source>
        <strain evidence="1">MK2</strain>
    </source>
</reference>
<dbReference type="AlphaFoldDB" id="A0A7R8AT77"/>
<dbReference type="KEGG" id="apuu:APUU_80225A"/>